<sequence>MGDRRPVHRHDRRRHRPPRLRRRQDPHPHRLRRPGHPRGPRADRARGRRPREPRPHRHGRALRLHPRGRQARQRPLHRSGHPVRRRRRRPRHHLRPHLAQTPHRPRPRPGRRRHHTPRRPPRRRGRRPRRPARQVERGARSAQRRRPDRGTIPPLPGRRRRRRRRPESGGPAVNRYHLPARSTADGRYDTVVTPQSAGWVHSGLKVLALEPGGSHTFGTGTAEHLVLPLSGSCDVDCDGERFHLEGRAGVFDGAADFAYAPREAQVTVSSAAGGRFALASAECDRRLPARRGRADRVPVEDRGAGTCARQVRGYCMPGTFDADKLLVCEVVTPGGNWSSYPPHKHDEERDGESVLEEIYYFETDRPEGFAFHRVYGTPGRPIDVTAEVRTGDVVLVPHGWHGPSAAAPGYDLFYLNVMAGPGRRDWLITDDPAHAWIRSTWDAKETAR</sequence>
<dbReference type="GO" id="GO:0019310">
    <property type="term" value="P:inositol catabolic process"/>
    <property type="evidence" value="ECO:0007669"/>
    <property type="project" value="InterPro"/>
</dbReference>
<comment type="caution">
    <text evidence="3">The sequence shown here is derived from an EMBL/GenBank/DDBJ whole genome shotgun (WGS) entry which is preliminary data.</text>
</comment>
<dbReference type="EMBL" id="WIAO01000011">
    <property type="protein sequence ID" value="MQM26068.1"/>
    <property type="molecule type" value="Genomic_DNA"/>
</dbReference>
<dbReference type="EC" id="5.3.1.30" evidence="3"/>
<dbReference type="PANTHER" id="PTHR39193:SF1">
    <property type="entry name" value="5-DEOXY-GLUCURONATE ISOMERASE"/>
    <property type="match status" value="1"/>
</dbReference>
<feature type="compositionally biased region" description="Basic residues" evidence="2">
    <location>
        <begin position="54"/>
        <end position="96"/>
    </location>
</feature>
<name>A0A6L5G924_9ACTN</name>
<feature type="region of interest" description="Disordered" evidence="2">
    <location>
        <begin position="1"/>
        <end position="181"/>
    </location>
</feature>
<accession>A0A6L5G924</accession>
<evidence type="ECO:0000313" key="4">
    <source>
        <dbReference type="Proteomes" id="UP000477750"/>
    </source>
</evidence>
<organism evidence="3 4">
    <name type="scientific">Glycomyces albidus</name>
    <dbReference type="NCBI Taxonomy" id="2656774"/>
    <lineage>
        <taxon>Bacteria</taxon>
        <taxon>Bacillati</taxon>
        <taxon>Actinomycetota</taxon>
        <taxon>Actinomycetes</taxon>
        <taxon>Glycomycetales</taxon>
        <taxon>Glycomycetaceae</taxon>
        <taxon>Glycomyces</taxon>
    </lineage>
</organism>
<dbReference type="GO" id="GO:0008880">
    <property type="term" value="F:glucuronate isomerase activity"/>
    <property type="evidence" value="ECO:0007669"/>
    <property type="project" value="InterPro"/>
</dbReference>
<dbReference type="NCBIfam" id="TIGR04378">
    <property type="entry name" value="myo_inos_iolB"/>
    <property type="match status" value="1"/>
</dbReference>
<proteinExistence type="predicted"/>
<feature type="compositionally biased region" description="Basic residues" evidence="2">
    <location>
        <begin position="1"/>
        <end position="22"/>
    </location>
</feature>
<dbReference type="PANTHER" id="PTHR39193">
    <property type="entry name" value="5-DEOXY-GLUCURONATE ISOMERASE"/>
    <property type="match status" value="1"/>
</dbReference>
<dbReference type="Pfam" id="PF04962">
    <property type="entry name" value="KduI"/>
    <property type="match status" value="1"/>
</dbReference>
<feature type="compositionally biased region" description="Basic residues" evidence="2">
    <location>
        <begin position="103"/>
        <end position="132"/>
    </location>
</feature>
<dbReference type="InterPro" id="IPR014710">
    <property type="entry name" value="RmlC-like_jellyroll"/>
</dbReference>
<keyword evidence="1 3" id="KW-0413">Isomerase</keyword>
<gene>
    <name evidence="3" type="primary">iolB</name>
    <name evidence="3" type="ORF">GFD30_10870</name>
</gene>
<dbReference type="Proteomes" id="UP000477750">
    <property type="component" value="Unassembled WGS sequence"/>
</dbReference>
<evidence type="ECO:0000256" key="2">
    <source>
        <dbReference type="SAM" id="MobiDB-lite"/>
    </source>
</evidence>
<keyword evidence="4" id="KW-1185">Reference proteome</keyword>
<dbReference type="GO" id="GO:0102482">
    <property type="term" value="F:5-deoxy-D-glucuronate isomerase activity"/>
    <property type="evidence" value="ECO:0007669"/>
    <property type="project" value="UniProtKB-EC"/>
</dbReference>
<dbReference type="AlphaFoldDB" id="A0A6L5G924"/>
<reference evidence="3 4" key="1">
    <citation type="submission" date="2019-10" db="EMBL/GenBank/DDBJ databases">
        <title>Glycomyces albidus sp. nov., a novel actinomycete isolated from rhizosphere soil of wheat (Triticum aestivum L.).</title>
        <authorList>
            <person name="Qian L."/>
        </authorList>
    </citation>
    <scope>NUCLEOTIDE SEQUENCE [LARGE SCALE GENOMIC DNA]</scope>
    <source>
        <strain evidence="3 4">NEAU-7082</strain>
    </source>
</reference>
<feature type="compositionally biased region" description="Basic and acidic residues" evidence="2">
    <location>
        <begin position="40"/>
        <end position="53"/>
    </location>
</feature>
<evidence type="ECO:0000256" key="1">
    <source>
        <dbReference type="ARBA" id="ARBA00023235"/>
    </source>
</evidence>
<feature type="compositionally biased region" description="Basic residues" evidence="2">
    <location>
        <begin position="29"/>
        <end position="39"/>
    </location>
</feature>
<protein>
    <submittedName>
        <fullName evidence="3">5-deoxy-glucuronate isomerase</fullName>
        <ecNumber evidence="3">5.3.1.30</ecNumber>
    </submittedName>
</protein>
<dbReference type="InterPro" id="IPR021120">
    <property type="entry name" value="KduI/IolB_isomerase"/>
</dbReference>
<dbReference type="InterPro" id="IPR024203">
    <property type="entry name" value="Deoxy-glucuronate_isom_IolB"/>
</dbReference>
<evidence type="ECO:0000313" key="3">
    <source>
        <dbReference type="EMBL" id="MQM26068.1"/>
    </source>
</evidence>
<dbReference type="SUPFAM" id="SSF51182">
    <property type="entry name" value="RmlC-like cupins"/>
    <property type="match status" value="1"/>
</dbReference>
<dbReference type="InterPro" id="IPR011051">
    <property type="entry name" value="RmlC_Cupin_sf"/>
</dbReference>
<dbReference type="Gene3D" id="2.60.120.10">
    <property type="entry name" value="Jelly Rolls"/>
    <property type="match status" value="2"/>
</dbReference>